<organism evidence="1 2">
    <name type="scientific">Cichorium intybus</name>
    <name type="common">Chicory</name>
    <dbReference type="NCBI Taxonomy" id="13427"/>
    <lineage>
        <taxon>Eukaryota</taxon>
        <taxon>Viridiplantae</taxon>
        <taxon>Streptophyta</taxon>
        <taxon>Embryophyta</taxon>
        <taxon>Tracheophyta</taxon>
        <taxon>Spermatophyta</taxon>
        <taxon>Magnoliopsida</taxon>
        <taxon>eudicotyledons</taxon>
        <taxon>Gunneridae</taxon>
        <taxon>Pentapetalae</taxon>
        <taxon>asterids</taxon>
        <taxon>campanulids</taxon>
        <taxon>Asterales</taxon>
        <taxon>Asteraceae</taxon>
        <taxon>Cichorioideae</taxon>
        <taxon>Cichorieae</taxon>
        <taxon>Cichoriinae</taxon>
        <taxon>Cichorium</taxon>
    </lineage>
</organism>
<comment type="caution">
    <text evidence="1">The sequence shown here is derived from an EMBL/GenBank/DDBJ whole genome shotgun (WGS) entry which is preliminary data.</text>
</comment>
<keyword evidence="2" id="KW-1185">Reference proteome</keyword>
<gene>
    <name evidence="1" type="ORF">L2E82_03286</name>
</gene>
<proteinExistence type="predicted"/>
<reference evidence="1 2" key="2">
    <citation type="journal article" date="2022" name="Mol. Ecol. Resour.">
        <title>The genomes of chicory, endive, great burdock and yacon provide insights into Asteraceae paleo-polyploidization history and plant inulin production.</title>
        <authorList>
            <person name="Fan W."/>
            <person name="Wang S."/>
            <person name="Wang H."/>
            <person name="Wang A."/>
            <person name="Jiang F."/>
            <person name="Liu H."/>
            <person name="Zhao H."/>
            <person name="Xu D."/>
            <person name="Zhang Y."/>
        </authorList>
    </citation>
    <scope>NUCLEOTIDE SEQUENCE [LARGE SCALE GENOMIC DNA]</scope>
    <source>
        <strain evidence="2">cv. Punajuju</strain>
        <tissue evidence="1">Leaves</tissue>
    </source>
</reference>
<evidence type="ECO:0000313" key="2">
    <source>
        <dbReference type="Proteomes" id="UP001055811"/>
    </source>
</evidence>
<dbReference type="EMBL" id="CM042009">
    <property type="protein sequence ID" value="KAI3790326.1"/>
    <property type="molecule type" value="Genomic_DNA"/>
</dbReference>
<dbReference type="Proteomes" id="UP001055811">
    <property type="component" value="Linkage Group LG01"/>
</dbReference>
<accession>A0ACB9H485</accession>
<protein>
    <submittedName>
        <fullName evidence="1">Uncharacterized protein</fullName>
    </submittedName>
</protein>
<evidence type="ECO:0000313" key="1">
    <source>
        <dbReference type="EMBL" id="KAI3790326.1"/>
    </source>
</evidence>
<name>A0ACB9H485_CICIN</name>
<sequence length="211" mass="22719">MKSLLLLLTLCFTFLISHGIAQTSPSISPRHSYFDDNEESLLQCWSALFDLGYCYGDLLRAAQSGKVDLSIEPTCCQAGRSMNSGCWPKMFPYNPFFPRFLQAYCLRFPLAPPPPSDDHSRTPDLQKPSMASPTPTPLNTDVPTTPSPQGPSMASPSPVNADAPTPNGGGPIILHAPVALPPYAPSPTIDQGPSMDTSSGEGPAEQSWIHF</sequence>
<reference evidence="2" key="1">
    <citation type="journal article" date="2022" name="Mol. Ecol. Resour.">
        <title>The genomes of chicory, endive, great burdock and yacon provide insights into Asteraceae palaeo-polyploidization history and plant inulin production.</title>
        <authorList>
            <person name="Fan W."/>
            <person name="Wang S."/>
            <person name="Wang H."/>
            <person name="Wang A."/>
            <person name="Jiang F."/>
            <person name="Liu H."/>
            <person name="Zhao H."/>
            <person name="Xu D."/>
            <person name="Zhang Y."/>
        </authorList>
    </citation>
    <scope>NUCLEOTIDE SEQUENCE [LARGE SCALE GENOMIC DNA]</scope>
    <source>
        <strain evidence="2">cv. Punajuju</strain>
    </source>
</reference>